<organism evidence="3 4">
    <name type="scientific">Rubripirellula tenax</name>
    <dbReference type="NCBI Taxonomy" id="2528015"/>
    <lineage>
        <taxon>Bacteria</taxon>
        <taxon>Pseudomonadati</taxon>
        <taxon>Planctomycetota</taxon>
        <taxon>Planctomycetia</taxon>
        <taxon>Pirellulales</taxon>
        <taxon>Pirellulaceae</taxon>
        <taxon>Rubripirellula</taxon>
    </lineage>
</organism>
<feature type="transmembrane region" description="Helical" evidence="2">
    <location>
        <begin position="62"/>
        <end position="79"/>
    </location>
</feature>
<evidence type="ECO:0000313" key="3">
    <source>
        <dbReference type="EMBL" id="TWU50857.1"/>
    </source>
</evidence>
<evidence type="ECO:0000313" key="4">
    <source>
        <dbReference type="Proteomes" id="UP000318288"/>
    </source>
</evidence>
<feature type="region of interest" description="Disordered" evidence="1">
    <location>
        <begin position="1"/>
        <end position="36"/>
    </location>
</feature>
<protein>
    <submittedName>
        <fullName evidence="3">Uncharacterized protein</fullName>
    </submittedName>
</protein>
<reference evidence="3 4" key="1">
    <citation type="submission" date="2019-02" db="EMBL/GenBank/DDBJ databases">
        <title>Deep-cultivation of Planctomycetes and their phenomic and genomic characterization uncovers novel biology.</title>
        <authorList>
            <person name="Wiegand S."/>
            <person name="Jogler M."/>
            <person name="Boedeker C."/>
            <person name="Pinto D."/>
            <person name="Vollmers J."/>
            <person name="Rivas-Marin E."/>
            <person name="Kohn T."/>
            <person name="Peeters S.H."/>
            <person name="Heuer A."/>
            <person name="Rast P."/>
            <person name="Oberbeckmann S."/>
            <person name="Bunk B."/>
            <person name="Jeske O."/>
            <person name="Meyerdierks A."/>
            <person name="Storesund J.E."/>
            <person name="Kallscheuer N."/>
            <person name="Luecker S."/>
            <person name="Lage O.M."/>
            <person name="Pohl T."/>
            <person name="Merkel B.J."/>
            <person name="Hornburger P."/>
            <person name="Mueller R.-W."/>
            <person name="Bruemmer F."/>
            <person name="Labrenz M."/>
            <person name="Spormann A.M."/>
            <person name="Op Den Camp H."/>
            <person name="Overmann J."/>
            <person name="Amann R."/>
            <person name="Jetten M.S.M."/>
            <person name="Mascher T."/>
            <person name="Medema M.H."/>
            <person name="Devos D.P."/>
            <person name="Kaster A.-K."/>
            <person name="Ovreas L."/>
            <person name="Rohde M."/>
            <person name="Galperin M.Y."/>
            <person name="Jogler C."/>
        </authorList>
    </citation>
    <scope>NUCLEOTIDE SEQUENCE [LARGE SCALE GENOMIC DNA]</scope>
    <source>
        <strain evidence="3 4">Poly51</strain>
    </source>
</reference>
<gene>
    <name evidence="3" type="ORF">Poly51_41500</name>
</gene>
<evidence type="ECO:0000256" key="1">
    <source>
        <dbReference type="SAM" id="MobiDB-lite"/>
    </source>
</evidence>
<feature type="transmembrane region" description="Helical" evidence="2">
    <location>
        <begin position="489"/>
        <end position="509"/>
    </location>
</feature>
<feature type="transmembrane region" description="Helical" evidence="2">
    <location>
        <begin position="452"/>
        <end position="477"/>
    </location>
</feature>
<feature type="transmembrane region" description="Helical" evidence="2">
    <location>
        <begin position="552"/>
        <end position="570"/>
    </location>
</feature>
<feature type="transmembrane region" description="Helical" evidence="2">
    <location>
        <begin position="653"/>
        <end position="671"/>
    </location>
</feature>
<keyword evidence="2" id="KW-0812">Transmembrane</keyword>
<dbReference type="EMBL" id="SJPW01000005">
    <property type="protein sequence ID" value="TWU50857.1"/>
    <property type="molecule type" value="Genomic_DNA"/>
</dbReference>
<evidence type="ECO:0000256" key="2">
    <source>
        <dbReference type="SAM" id="Phobius"/>
    </source>
</evidence>
<feature type="transmembrane region" description="Helical" evidence="2">
    <location>
        <begin position="620"/>
        <end position="641"/>
    </location>
</feature>
<dbReference type="AlphaFoldDB" id="A0A5C6ERY5"/>
<keyword evidence="2" id="KW-1133">Transmembrane helix</keyword>
<proteinExistence type="predicted"/>
<comment type="caution">
    <text evidence="3">The sequence shown here is derived from an EMBL/GenBank/DDBJ whole genome shotgun (WGS) entry which is preliminary data.</text>
</comment>
<name>A0A5C6ERY5_9BACT</name>
<keyword evidence="2" id="KW-0472">Membrane</keyword>
<sequence>MQVSRSCDRDNGETGEIRRRERSRRGNGFYRSPDASKAPAVLHTVRESRKCYNHRMQRRTQWALIGLILVALVGVIRMHRRSRTGSEEFAMSLHTLRSATLGKVVDCRTQTQQFPDRQLEYWNRAIDRVLAEHPHDAELHAAAATVLSQPCTLFASDVATEVAGGDRFSVGDFDGDVMARIEVARDAFDASAAGRVPELIRRAIELDPDNRTWWRVRARLLWPPMMSNDEDTPRETDWQEVLAKARDIDGGNSLYGIIEARRMSEQAVDLDEALEFVVNNAASWQRTIELAEQITSAQELTLGEPAINGLVRLHRLAGHPVATTTESLRYRFISQELVMDVCQLIRGLLRMSEVKSPMPGSPSPTELVALATAIADFAVERSGAEIRYDTNVAKLRVWAWKERETLEQKTGEVSEFTKRGLADAIAWENDLVAASLVFANAIRVESNPLAEAASAISIALIDPWMLVAAMALMLWLVTGRQSAHLSFSFALGLMFFVAIGISFVFLGVGPARQISSTVQDWMLTALVFAWGICMLTGMAMRSRLRLRFSIRSLLIASAIVAVALQLAFQWQVGWASLGLPIKVSATADRFIAIVESQVTPDTETWLFGSKWFRRANAQWLAHRGPVASIAIFGIGWIAWMIWRRDWKREVGHLFATSLLFAIASVCVWIWVEPAIVESVRPKTASYERYIESVDAYYSPLERAMSPAARRSR</sequence>
<feature type="compositionally biased region" description="Basic and acidic residues" evidence="1">
    <location>
        <begin position="1"/>
        <end position="19"/>
    </location>
</feature>
<dbReference type="Proteomes" id="UP000318288">
    <property type="component" value="Unassembled WGS sequence"/>
</dbReference>
<keyword evidence="4" id="KW-1185">Reference proteome</keyword>
<feature type="transmembrane region" description="Helical" evidence="2">
    <location>
        <begin position="521"/>
        <end position="540"/>
    </location>
</feature>
<accession>A0A5C6ERY5</accession>